<dbReference type="AlphaFoldDB" id="A0A0F9KPR9"/>
<organism evidence="1">
    <name type="scientific">marine sediment metagenome</name>
    <dbReference type="NCBI Taxonomy" id="412755"/>
    <lineage>
        <taxon>unclassified sequences</taxon>
        <taxon>metagenomes</taxon>
        <taxon>ecological metagenomes</taxon>
    </lineage>
</organism>
<gene>
    <name evidence="1" type="ORF">LCGC14_1676110</name>
</gene>
<comment type="caution">
    <text evidence="1">The sequence shown here is derived from an EMBL/GenBank/DDBJ whole genome shotgun (WGS) entry which is preliminary data.</text>
</comment>
<reference evidence="1" key="1">
    <citation type="journal article" date="2015" name="Nature">
        <title>Complex archaea that bridge the gap between prokaryotes and eukaryotes.</title>
        <authorList>
            <person name="Spang A."/>
            <person name="Saw J.H."/>
            <person name="Jorgensen S.L."/>
            <person name="Zaremba-Niedzwiedzka K."/>
            <person name="Martijn J."/>
            <person name="Lind A.E."/>
            <person name="van Eijk R."/>
            <person name="Schleper C."/>
            <person name="Guy L."/>
            <person name="Ettema T.J."/>
        </authorList>
    </citation>
    <scope>NUCLEOTIDE SEQUENCE</scope>
</reference>
<protein>
    <submittedName>
        <fullName evidence="1">Uncharacterized protein</fullName>
    </submittedName>
</protein>
<proteinExistence type="predicted"/>
<evidence type="ECO:0000313" key="1">
    <source>
        <dbReference type="EMBL" id="KKM17395.1"/>
    </source>
</evidence>
<sequence length="47" mass="4844">MVEEKDILLTGVAGAKGRVIATVKIVNGDTVKMSKVTTGDVLAGELD</sequence>
<accession>A0A0F9KPR9</accession>
<dbReference type="EMBL" id="LAZR01014460">
    <property type="protein sequence ID" value="KKM17395.1"/>
    <property type="molecule type" value="Genomic_DNA"/>
</dbReference>
<name>A0A0F9KPR9_9ZZZZ</name>